<dbReference type="Pfam" id="PF13692">
    <property type="entry name" value="Glyco_trans_1_4"/>
    <property type="match status" value="1"/>
</dbReference>
<sequence>MNNPGSTKTTGGDGTPGVPKLILMTADPIGGVWNYVLELSRGLAPHGVHIALATMGRPLSPGQRREVADEANVTLYESGYRLEWMENPWGDVDQCGDWLLSLEAELKPDLVHLNGYVHASLPWRSPCLVVAHSCVLSWWEAVRGEQAPQRLDVYRSRVARGLAAADLVAAPSSAMLDCIRRLYLPLPDAQVVYNARGRTRFRPGRKEDFILSVGRVWDEAKNIGALVRNAYDLPWPVYVAGEINQPGGGAANVDGVNRLGFLAPESLAPWYAAAAIYVLPARYEPFGLTVLEAALSGCALVLGDIPSLRELWDGAALFVDPDSATDLQKQLRALCADRSRQASLREKALERSRSFSAARMTEGYLALYSRLRAGRAVEVGE</sequence>
<evidence type="ECO:0000313" key="3">
    <source>
        <dbReference type="EMBL" id="QXE91606.1"/>
    </source>
</evidence>
<dbReference type="PANTHER" id="PTHR46401">
    <property type="entry name" value="GLYCOSYLTRANSFERASE WBBK-RELATED"/>
    <property type="match status" value="1"/>
</dbReference>
<proteinExistence type="predicted"/>
<accession>A0ABX8LL08</accession>
<name>A0ABX8LL08_9BACT</name>
<dbReference type="InterPro" id="IPR028098">
    <property type="entry name" value="Glyco_trans_4-like_N"/>
</dbReference>
<dbReference type="RefSeq" id="WP_217288184.1">
    <property type="nucleotide sequence ID" value="NZ_CP077683.1"/>
</dbReference>
<evidence type="ECO:0000256" key="1">
    <source>
        <dbReference type="ARBA" id="ARBA00022679"/>
    </source>
</evidence>
<gene>
    <name evidence="3" type="ORF">KP001_03415</name>
</gene>
<reference evidence="3 4" key="1">
    <citation type="submission" date="2021-06" db="EMBL/GenBank/DDBJ databases">
        <title>Gemonas diversity in paddy soil.</title>
        <authorList>
            <person name="Liu G."/>
        </authorList>
    </citation>
    <scope>NUCLEOTIDE SEQUENCE [LARGE SCALE GENOMIC DNA]</scope>
    <source>
        <strain evidence="3 4">RG2</strain>
    </source>
</reference>
<dbReference type="CDD" id="cd03801">
    <property type="entry name" value="GT4_PimA-like"/>
    <property type="match status" value="1"/>
</dbReference>
<protein>
    <submittedName>
        <fullName evidence="3">Glycosyltransferase family 4 protein</fullName>
    </submittedName>
</protein>
<dbReference type="Pfam" id="PF13439">
    <property type="entry name" value="Glyco_transf_4"/>
    <property type="match status" value="1"/>
</dbReference>
<keyword evidence="4" id="KW-1185">Reference proteome</keyword>
<dbReference type="Proteomes" id="UP000683559">
    <property type="component" value="Chromosome"/>
</dbReference>
<dbReference type="EMBL" id="CP077683">
    <property type="protein sequence ID" value="QXE91606.1"/>
    <property type="molecule type" value="Genomic_DNA"/>
</dbReference>
<organism evidence="3 4">
    <name type="scientific">Geomonas subterranea</name>
    <dbReference type="NCBI Taxonomy" id="2847989"/>
    <lineage>
        <taxon>Bacteria</taxon>
        <taxon>Pseudomonadati</taxon>
        <taxon>Thermodesulfobacteriota</taxon>
        <taxon>Desulfuromonadia</taxon>
        <taxon>Geobacterales</taxon>
        <taxon>Geobacteraceae</taxon>
        <taxon>Geomonas</taxon>
    </lineage>
</organism>
<dbReference type="PANTHER" id="PTHR46401:SF2">
    <property type="entry name" value="GLYCOSYLTRANSFERASE WBBK-RELATED"/>
    <property type="match status" value="1"/>
</dbReference>
<feature type="domain" description="Glycosyltransferase subfamily 4-like N-terminal" evidence="2">
    <location>
        <begin position="29"/>
        <end position="194"/>
    </location>
</feature>
<keyword evidence="1" id="KW-0808">Transferase</keyword>
<evidence type="ECO:0000313" key="4">
    <source>
        <dbReference type="Proteomes" id="UP000683559"/>
    </source>
</evidence>
<evidence type="ECO:0000259" key="2">
    <source>
        <dbReference type="Pfam" id="PF13439"/>
    </source>
</evidence>